<feature type="transmembrane region" description="Helical" evidence="1">
    <location>
        <begin position="337"/>
        <end position="355"/>
    </location>
</feature>
<sequence>MQLATLARGDTPYRWRFASTRDLVSGTVFGRCDYRIDGAGLHLRRGSQDCEIGLPLSQALDLRRFGQLVVETDTTAAFAVIVREQLAQPQRVAEVTAVQLAATGEIPLSTLSWRGEEVAAVAAPQRAAMLRLRFATPAQDLNLRGVSLHLSAPWPWLQSAPRSPDWRYLPLLGEPSDLAVSGATVSYWSDVHYPLFLLPPRLRPEQALLWRDQLRQTEPAALLLVQGDSDAVAAEVRRATGAAAGPPALLWSWLALIVCAALLLLLRLRPPAAQRPRALLQAAATLALPLFVVLDLRLGDNPDGWSTVALMLAFAFALSLRREANTPAWHWLGSPRAWLLAAPAPALALLLMFALGQTQRLPPATELAFYLGWALLQQYLVCVVLTDRLRLAGVAPCWSLLAAAGVFALLHAPNAGLMQLTFAGGLLWSANWLGQRALLPLAASHALAASLLAGNLPPQWLRSAEISLRYFL</sequence>
<feature type="transmembrane region" description="Helical" evidence="1">
    <location>
        <begin position="278"/>
        <end position="298"/>
    </location>
</feature>
<protein>
    <recommendedName>
        <fullName evidence="4">CAAX prenyl protease-like protein</fullName>
    </recommendedName>
</protein>
<accession>A0A4R6YYN5</accession>
<evidence type="ECO:0000313" key="3">
    <source>
        <dbReference type="Proteomes" id="UP000295293"/>
    </source>
</evidence>
<feature type="transmembrane region" description="Helical" evidence="1">
    <location>
        <begin position="367"/>
        <end position="386"/>
    </location>
</feature>
<name>A0A4R6YYN5_9GAMM</name>
<proteinExistence type="predicted"/>
<evidence type="ECO:0000313" key="2">
    <source>
        <dbReference type="EMBL" id="TDR44127.1"/>
    </source>
</evidence>
<evidence type="ECO:0008006" key="4">
    <source>
        <dbReference type="Google" id="ProtNLM"/>
    </source>
</evidence>
<feature type="transmembrane region" description="Helical" evidence="1">
    <location>
        <begin position="304"/>
        <end position="321"/>
    </location>
</feature>
<keyword evidence="1" id="KW-0812">Transmembrane</keyword>
<gene>
    <name evidence="2" type="ORF">DFR29_106275</name>
</gene>
<comment type="caution">
    <text evidence="2">The sequence shown here is derived from an EMBL/GenBank/DDBJ whole genome shotgun (WGS) entry which is preliminary data.</text>
</comment>
<reference evidence="2 3" key="1">
    <citation type="submission" date="2019-03" db="EMBL/GenBank/DDBJ databases">
        <title>Genomic Encyclopedia of Type Strains, Phase IV (KMG-IV): sequencing the most valuable type-strain genomes for metagenomic binning, comparative biology and taxonomic classification.</title>
        <authorList>
            <person name="Goeker M."/>
        </authorList>
    </citation>
    <scope>NUCLEOTIDE SEQUENCE [LARGE SCALE GENOMIC DNA]</scope>
    <source>
        <strain evidence="2 3">DSM 21667</strain>
    </source>
</reference>
<keyword evidence="3" id="KW-1185">Reference proteome</keyword>
<organism evidence="2 3">
    <name type="scientific">Tahibacter aquaticus</name>
    <dbReference type="NCBI Taxonomy" id="520092"/>
    <lineage>
        <taxon>Bacteria</taxon>
        <taxon>Pseudomonadati</taxon>
        <taxon>Pseudomonadota</taxon>
        <taxon>Gammaproteobacteria</taxon>
        <taxon>Lysobacterales</taxon>
        <taxon>Rhodanobacteraceae</taxon>
        <taxon>Tahibacter</taxon>
    </lineage>
</organism>
<dbReference type="EMBL" id="SNZH01000006">
    <property type="protein sequence ID" value="TDR44127.1"/>
    <property type="molecule type" value="Genomic_DNA"/>
</dbReference>
<keyword evidence="1" id="KW-0472">Membrane</keyword>
<feature type="transmembrane region" description="Helical" evidence="1">
    <location>
        <begin position="248"/>
        <end position="266"/>
    </location>
</feature>
<evidence type="ECO:0000256" key="1">
    <source>
        <dbReference type="SAM" id="Phobius"/>
    </source>
</evidence>
<feature type="transmembrane region" description="Helical" evidence="1">
    <location>
        <begin position="398"/>
        <end position="417"/>
    </location>
</feature>
<dbReference type="AlphaFoldDB" id="A0A4R6YYN5"/>
<keyword evidence="1" id="KW-1133">Transmembrane helix</keyword>
<dbReference type="Proteomes" id="UP000295293">
    <property type="component" value="Unassembled WGS sequence"/>
</dbReference>